<name>A0A165RBL3_9AGAM</name>
<evidence type="ECO:0000313" key="3">
    <source>
        <dbReference type="EMBL" id="KZT23577.1"/>
    </source>
</evidence>
<reference evidence="3 4" key="1">
    <citation type="journal article" date="2016" name="Mol. Biol. Evol.">
        <title>Comparative Genomics of Early-Diverging Mushroom-Forming Fungi Provides Insights into the Origins of Lignocellulose Decay Capabilities.</title>
        <authorList>
            <person name="Nagy L.G."/>
            <person name="Riley R."/>
            <person name="Tritt A."/>
            <person name="Adam C."/>
            <person name="Daum C."/>
            <person name="Floudas D."/>
            <person name="Sun H."/>
            <person name="Yadav J.S."/>
            <person name="Pangilinan J."/>
            <person name="Larsson K.H."/>
            <person name="Matsuura K."/>
            <person name="Barry K."/>
            <person name="Labutti K."/>
            <person name="Kuo R."/>
            <person name="Ohm R.A."/>
            <person name="Bhattacharya S.S."/>
            <person name="Shirouzu T."/>
            <person name="Yoshinaga Y."/>
            <person name="Martin F.M."/>
            <person name="Grigoriev I.V."/>
            <person name="Hibbett D.S."/>
        </authorList>
    </citation>
    <scope>NUCLEOTIDE SEQUENCE [LARGE SCALE GENOMIC DNA]</scope>
    <source>
        <strain evidence="3 4">HHB14362 ss-1</strain>
    </source>
</reference>
<evidence type="ECO:0000259" key="2">
    <source>
        <dbReference type="PROSITE" id="PS50172"/>
    </source>
</evidence>
<sequence length="195" mass="20751">MQARSAPGLLGRAAKGTATHVSASRKARAESVAPETGLGVLKDCTIFVDVRTDDGDDAGGLFVEMLMGLGAKILSRAGQTCTHIVFKNGLMSTVTRYRLLNDPKPHVVGIAWVVECVEQRAKADETRFGVDMDGVGIAVAAKVMRGLCSLPSSALNSVFLASSPFYVTQTHAHVNARAVASRFITEYRAGSSRRQ</sequence>
<accession>A0A165RBL3</accession>
<dbReference type="CDD" id="cd17716">
    <property type="entry name" value="BRCT_microcephalin_rpt1"/>
    <property type="match status" value="1"/>
</dbReference>
<feature type="domain" description="BRCT" evidence="2">
    <location>
        <begin position="36"/>
        <end position="130"/>
    </location>
</feature>
<evidence type="ECO:0000256" key="1">
    <source>
        <dbReference type="SAM" id="MobiDB-lite"/>
    </source>
</evidence>
<keyword evidence="4" id="KW-1185">Reference proteome</keyword>
<proteinExistence type="predicted"/>
<dbReference type="SUPFAM" id="SSF52113">
    <property type="entry name" value="BRCT domain"/>
    <property type="match status" value="1"/>
</dbReference>
<dbReference type="InParanoid" id="A0A165RBL3"/>
<dbReference type="OrthoDB" id="2384350at2759"/>
<feature type="region of interest" description="Disordered" evidence="1">
    <location>
        <begin position="1"/>
        <end position="28"/>
    </location>
</feature>
<dbReference type="STRING" id="1314782.A0A165RBL3"/>
<dbReference type="Gene3D" id="3.40.50.10190">
    <property type="entry name" value="BRCT domain"/>
    <property type="match status" value="1"/>
</dbReference>
<evidence type="ECO:0000313" key="4">
    <source>
        <dbReference type="Proteomes" id="UP000076761"/>
    </source>
</evidence>
<dbReference type="EMBL" id="KV425584">
    <property type="protein sequence ID" value="KZT23577.1"/>
    <property type="molecule type" value="Genomic_DNA"/>
</dbReference>
<dbReference type="Proteomes" id="UP000076761">
    <property type="component" value="Unassembled WGS sequence"/>
</dbReference>
<dbReference type="PROSITE" id="PS50172">
    <property type="entry name" value="BRCT"/>
    <property type="match status" value="1"/>
</dbReference>
<organism evidence="3 4">
    <name type="scientific">Neolentinus lepideus HHB14362 ss-1</name>
    <dbReference type="NCBI Taxonomy" id="1314782"/>
    <lineage>
        <taxon>Eukaryota</taxon>
        <taxon>Fungi</taxon>
        <taxon>Dikarya</taxon>
        <taxon>Basidiomycota</taxon>
        <taxon>Agaricomycotina</taxon>
        <taxon>Agaricomycetes</taxon>
        <taxon>Gloeophyllales</taxon>
        <taxon>Gloeophyllaceae</taxon>
        <taxon>Neolentinus</taxon>
    </lineage>
</organism>
<protein>
    <recommendedName>
        <fullName evidence="2">BRCT domain-containing protein</fullName>
    </recommendedName>
</protein>
<dbReference type="Pfam" id="PF00533">
    <property type="entry name" value="BRCT"/>
    <property type="match status" value="1"/>
</dbReference>
<dbReference type="AlphaFoldDB" id="A0A165RBL3"/>
<dbReference type="InterPro" id="IPR001357">
    <property type="entry name" value="BRCT_dom"/>
</dbReference>
<dbReference type="InterPro" id="IPR036420">
    <property type="entry name" value="BRCT_dom_sf"/>
</dbReference>
<gene>
    <name evidence="3" type="ORF">NEOLEDRAFT_1069361</name>
</gene>